<dbReference type="InterPro" id="IPR001296">
    <property type="entry name" value="Glyco_trans_1"/>
</dbReference>
<organism evidence="5 6">
    <name type="scientific">Ferrithrix thermotolerans DSM 19514</name>
    <dbReference type="NCBI Taxonomy" id="1121881"/>
    <lineage>
        <taxon>Bacteria</taxon>
        <taxon>Bacillati</taxon>
        <taxon>Actinomycetota</taxon>
        <taxon>Acidimicrobiia</taxon>
        <taxon>Acidimicrobiales</taxon>
        <taxon>Acidimicrobiaceae</taxon>
        <taxon>Ferrithrix</taxon>
    </lineage>
</organism>
<dbReference type="CDD" id="cd03801">
    <property type="entry name" value="GT4_PimA-like"/>
    <property type="match status" value="1"/>
</dbReference>
<reference evidence="6" key="1">
    <citation type="submission" date="2016-11" db="EMBL/GenBank/DDBJ databases">
        <authorList>
            <person name="Varghese N."/>
            <person name="Submissions S."/>
        </authorList>
    </citation>
    <scope>NUCLEOTIDE SEQUENCE [LARGE SCALE GENOMIC DNA]</scope>
    <source>
        <strain evidence="6">DSM 19514</strain>
    </source>
</reference>
<dbReference type="Gene3D" id="3.40.50.2000">
    <property type="entry name" value="Glycogen Phosphorylase B"/>
    <property type="match status" value="2"/>
</dbReference>
<name>A0A1M4X1B8_9ACTN</name>
<dbReference type="STRING" id="1121881.SAMN02745225_01857"/>
<protein>
    <submittedName>
        <fullName evidence="5">Glycosyltransferase involved in cell wall bisynthesis</fullName>
    </submittedName>
</protein>
<evidence type="ECO:0000256" key="2">
    <source>
        <dbReference type="ARBA" id="ARBA00022679"/>
    </source>
</evidence>
<feature type="domain" description="Glycosyltransferase subfamily 4-like N-terminal" evidence="4">
    <location>
        <begin position="9"/>
        <end position="210"/>
    </location>
</feature>
<dbReference type="Proteomes" id="UP000184295">
    <property type="component" value="Unassembled WGS sequence"/>
</dbReference>
<accession>A0A1M4X1B8</accession>
<dbReference type="Pfam" id="PF00534">
    <property type="entry name" value="Glycos_transf_1"/>
    <property type="match status" value="1"/>
</dbReference>
<proteinExistence type="predicted"/>
<dbReference type="GO" id="GO:0009103">
    <property type="term" value="P:lipopolysaccharide biosynthetic process"/>
    <property type="evidence" value="ECO:0007669"/>
    <property type="project" value="TreeGrafter"/>
</dbReference>
<feature type="domain" description="Glycosyl transferase family 1" evidence="3">
    <location>
        <begin position="220"/>
        <end position="379"/>
    </location>
</feature>
<keyword evidence="2 5" id="KW-0808">Transferase</keyword>
<keyword evidence="1" id="KW-0328">Glycosyltransferase</keyword>
<dbReference type="GO" id="GO:0016757">
    <property type="term" value="F:glycosyltransferase activity"/>
    <property type="evidence" value="ECO:0007669"/>
    <property type="project" value="UniProtKB-KW"/>
</dbReference>
<evidence type="ECO:0000259" key="3">
    <source>
        <dbReference type="Pfam" id="PF00534"/>
    </source>
</evidence>
<dbReference type="InterPro" id="IPR028098">
    <property type="entry name" value="Glyco_trans_4-like_N"/>
</dbReference>
<dbReference type="SUPFAM" id="SSF53756">
    <property type="entry name" value="UDP-Glycosyltransferase/glycogen phosphorylase"/>
    <property type="match status" value="1"/>
</dbReference>
<evidence type="ECO:0000259" key="4">
    <source>
        <dbReference type="Pfam" id="PF13439"/>
    </source>
</evidence>
<evidence type="ECO:0000313" key="6">
    <source>
        <dbReference type="Proteomes" id="UP000184295"/>
    </source>
</evidence>
<sequence>MYRGNPHSGGQGVYTKYLTRELALMGHRVEVFSGPPYPEVDRDVGLHRLPSLDLYREPDPFRVPKLSEFKDVFDIGEFLLMATGAFPEPRSFGWRLRRELYPSLGQFDVVHDNQSLSWSVLRMQQAGVPVVASIHHPITVDRRLSLEYAESLKQRLGLLRFYGFVRMQCLVAARLRHVLTVSNASARDIAREMGVDLRRMAVGPVGVDMDVFRPLPLDKEQGLVVTTASADVPLKGLRYLIEAVAILRSTGSLKDLHLVVMGPTKQESPVQRLVQRLGLGDRIRFVGKVSTTEMVQYYSKCQVAVVPSLYEGFSLPSIEAMACGAPLVVTDGGALPEVVDSEGSESALVVRAGDAEALAQAIGRLLDNPEIGVKLSKNALIHVRNNYSWRRSAESALQMYQRAIEEAR</sequence>
<dbReference type="RefSeq" id="WP_218587459.1">
    <property type="nucleotide sequence ID" value="NZ_FQUL01000032.1"/>
</dbReference>
<dbReference type="PANTHER" id="PTHR46401">
    <property type="entry name" value="GLYCOSYLTRANSFERASE WBBK-RELATED"/>
    <property type="match status" value="1"/>
</dbReference>
<evidence type="ECO:0000256" key="1">
    <source>
        <dbReference type="ARBA" id="ARBA00022676"/>
    </source>
</evidence>
<keyword evidence="6" id="KW-1185">Reference proteome</keyword>
<dbReference type="EMBL" id="FQUL01000032">
    <property type="protein sequence ID" value="SHE87289.1"/>
    <property type="molecule type" value="Genomic_DNA"/>
</dbReference>
<gene>
    <name evidence="5" type="ORF">SAMN02745225_01857</name>
</gene>
<evidence type="ECO:0000313" key="5">
    <source>
        <dbReference type="EMBL" id="SHE87289.1"/>
    </source>
</evidence>
<dbReference type="Pfam" id="PF13439">
    <property type="entry name" value="Glyco_transf_4"/>
    <property type="match status" value="1"/>
</dbReference>
<dbReference type="AlphaFoldDB" id="A0A1M4X1B8"/>
<dbReference type="PANTHER" id="PTHR46401:SF2">
    <property type="entry name" value="GLYCOSYLTRANSFERASE WBBK-RELATED"/>
    <property type="match status" value="1"/>
</dbReference>